<dbReference type="CDD" id="cd07187">
    <property type="entry name" value="YvcK_like"/>
    <property type="match status" value="1"/>
</dbReference>
<dbReference type="EMBL" id="JAGSOY010000025">
    <property type="protein sequence ID" value="MBU2711788.1"/>
    <property type="molecule type" value="Genomic_DNA"/>
</dbReference>
<gene>
    <name evidence="3" type="primary">yvcK</name>
    <name evidence="3" type="ORF">KCG35_12015</name>
</gene>
<proteinExistence type="inferred from homology"/>
<accession>A0ABS5ZCK1</accession>
<comment type="subcellular location">
    <subcellularLocation>
        <location evidence="2">Cytoplasm</location>
    </subcellularLocation>
</comment>
<organism evidence="3 4">
    <name type="scientific">Zooshikella harenae</name>
    <dbReference type="NCBI Taxonomy" id="2827238"/>
    <lineage>
        <taxon>Bacteria</taxon>
        <taxon>Pseudomonadati</taxon>
        <taxon>Pseudomonadota</taxon>
        <taxon>Gammaproteobacteria</taxon>
        <taxon>Oceanospirillales</taxon>
        <taxon>Zooshikellaceae</taxon>
        <taxon>Zooshikella</taxon>
    </lineage>
</organism>
<evidence type="ECO:0000256" key="2">
    <source>
        <dbReference type="HAMAP-Rule" id="MF_00973"/>
    </source>
</evidence>
<comment type="caution">
    <text evidence="3">The sequence shown here is derived from an EMBL/GenBank/DDBJ whole genome shotgun (WGS) entry which is preliminary data.</text>
</comment>
<dbReference type="Pfam" id="PF01933">
    <property type="entry name" value="CofD"/>
    <property type="match status" value="1"/>
</dbReference>
<dbReference type="Gene3D" id="3.40.50.10680">
    <property type="entry name" value="CofD-like domains"/>
    <property type="match status" value="1"/>
</dbReference>
<dbReference type="PANTHER" id="PTHR30135">
    <property type="entry name" value="UNCHARACTERIZED PROTEIN YVCK-RELATED"/>
    <property type="match status" value="1"/>
</dbReference>
<name>A0ABS5ZCK1_9GAMM</name>
<evidence type="ECO:0000313" key="4">
    <source>
        <dbReference type="Proteomes" id="UP000690515"/>
    </source>
</evidence>
<comment type="function">
    <text evidence="2">Required for morphogenesis under gluconeogenic growth conditions.</text>
</comment>
<dbReference type="InterPro" id="IPR010119">
    <property type="entry name" value="Gluconeogen_factor"/>
</dbReference>
<sequence length="297" mass="32485">MGFLTNEVNLVAIGGGHGLGKLMSALAFLGANLAGIVTTTDDGGSTGRLREESGCIAWGDLRNCLNQLAADQPNLARTLFEYRFEYDGTLQGHNLGNLILLALDQLSVRPMDVVHLISAFLRVDAQLIPMSEQPTHLVAEINGQYVRGETQIDAAEIRPSSLCLEPKVQATHEAVLAINKANYIILGPGSFMTSILPPLLISDIVDAILQRAVPIIFVANMQPEKSSCGKLSLTDQLDWLSQLTGIYVDRVIWPAERIPVPRSYPKLHVAHLGDAKHPYYHDKISLQQAIMSVLQQY</sequence>
<dbReference type="RefSeq" id="WP_215819947.1">
    <property type="nucleotide sequence ID" value="NZ_JAGSOY010000025.1"/>
</dbReference>
<dbReference type="SUPFAM" id="SSF142338">
    <property type="entry name" value="CofD-like"/>
    <property type="match status" value="1"/>
</dbReference>
<protein>
    <recommendedName>
        <fullName evidence="2">Putative gluconeogenesis factor</fullName>
    </recommendedName>
</protein>
<dbReference type="PANTHER" id="PTHR30135:SF3">
    <property type="entry name" value="GLUCONEOGENESIS FACTOR-RELATED"/>
    <property type="match status" value="1"/>
</dbReference>
<dbReference type="NCBIfam" id="TIGR01826">
    <property type="entry name" value="CofD_related"/>
    <property type="match status" value="1"/>
</dbReference>
<reference evidence="3 4" key="1">
    <citation type="submission" date="2021-04" db="EMBL/GenBank/DDBJ databases">
        <authorList>
            <person name="Pira H."/>
            <person name="Risdian C."/>
            <person name="Wink J."/>
        </authorList>
    </citation>
    <scope>NUCLEOTIDE SEQUENCE [LARGE SCALE GENOMIC DNA]</scope>
    <source>
        <strain evidence="3 4">WH53</strain>
    </source>
</reference>
<dbReference type="InterPro" id="IPR038136">
    <property type="entry name" value="CofD-like_dom_sf"/>
</dbReference>
<keyword evidence="4" id="KW-1185">Reference proteome</keyword>
<dbReference type="Proteomes" id="UP000690515">
    <property type="component" value="Unassembled WGS sequence"/>
</dbReference>
<evidence type="ECO:0000256" key="1">
    <source>
        <dbReference type="ARBA" id="ARBA00022490"/>
    </source>
</evidence>
<dbReference type="InterPro" id="IPR002882">
    <property type="entry name" value="CofD"/>
</dbReference>
<dbReference type="HAMAP" id="MF_00973">
    <property type="entry name" value="Gluconeogen_factor"/>
    <property type="match status" value="1"/>
</dbReference>
<comment type="similarity">
    <text evidence="2">Belongs to the gluconeogenesis factor family.</text>
</comment>
<evidence type="ECO:0000313" key="3">
    <source>
        <dbReference type="EMBL" id="MBU2711788.1"/>
    </source>
</evidence>
<keyword evidence="1 2" id="KW-0963">Cytoplasm</keyword>